<comment type="caution">
    <text evidence="1">The sequence shown here is derived from an EMBL/GenBank/DDBJ whole genome shotgun (WGS) entry which is preliminary data.</text>
</comment>
<accession>A0A081PBC7</accession>
<dbReference type="PROSITE" id="PS51257">
    <property type="entry name" value="PROKAR_LIPOPROTEIN"/>
    <property type="match status" value="1"/>
</dbReference>
<organism evidence="1 2">
    <name type="scientific">Pedobacter antarcticus 4BY</name>
    <dbReference type="NCBI Taxonomy" id="1358423"/>
    <lineage>
        <taxon>Bacteria</taxon>
        <taxon>Pseudomonadati</taxon>
        <taxon>Bacteroidota</taxon>
        <taxon>Sphingobacteriia</taxon>
        <taxon>Sphingobacteriales</taxon>
        <taxon>Sphingobacteriaceae</taxon>
        <taxon>Pedobacter</taxon>
    </lineage>
</organism>
<name>A0A081PBC7_9SPHI</name>
<dbReference type="Proteomes" id="UP000028007">
    <property type="component" value="Unassembled WGS sequence"/>
</dbReference>
<reference evidence="1 2" key="1">
    <citation type="journal article" date="1992" name="Int. J. Syst. Bacteriol.">
        <title>Sphingobacterium antarcticus sp. nov. a Psychrotrophic Bacterium from the Soils of Schirmacher Oasis, Antarctica.</title>
        <authorList>
            <person name="Shivaji S."/>
            <person name="Ray M.K."/>
            <person name="Rao N.S."/>
            <person name="Saiserr L."/>
            <person name="Jagannadham M.V."/>
            <person name="Kumar G.S."/>
            <person name="Reddy G."/>
            <person name="Bhargava P.M."/>
        </authorList>
    </citation>
    <scope>NUCLEOTIDE SEQUENCE [LARGE SCALE GENOMIC DNA]</scope>
    <source>
        <strain evidence="1 2">4BY</strain>
    </source>
</reference>
<sequence>MNNCKFILISLLIPLLFTSCKKDSTMDPLSNVVFSKDGVIRVECSECQFNYTVLNNSQSFDITDNQDIKFSYVSDIDLKTIINTKKQQKVRLVVFDAYGRMISNELSSLEGGAYKINNFKITIK</sequence>
<evidence type="ECO:0000313" key="1">
    <source>
        <dbReference type="EMBL" id="KEQ28000.1"/>
    </source>
</evidence>
<protein>
    <recommendedName>
        <fullName evidence="3">Lipoprotein</fullName>
    </recommendedName>
</protein>
<keyword evidence="2" id="KW-1185">Reference proteome</keyword>
<proteinExistence type="predicted"/>
<evidence type="ECO:0008006" key="3">
    <source>
        <dbReference type="Google" id="ProtNLM"/>
    </source>
</evidence>
<gene>
    <name evidence="1" type="ORF">N180_14995</name>
</gene>
<dbReference type="eggNOG" id="ENOG5034A9A">
    <property type="taxonomic scope" value="Bacteria"/>
</dbReference>
<dbReference type="OrthoDB" id="765162at2"/>
<evidence type="ECO:0000313" key="2">
    <source>
        <dbReference type="Proteomes" id="UP000028007"/>
    </source>
</evidence>
<dbReference type="EMBL" id="JNFF01000122">
    <property type="protein sequence ID" value="KEQ28000.1"/>
    <property type="molecule type" value="Genomic_DNA"/>
</dbReference>
<dbReference type="AlphaFoldDB" id="A0A081PBC7"/>